<dbReference type="OrthoDB" id="445936at2759"/>
<accession>A0A5J4WPP3</accession>
<sequence length="344" mass="39961">MRGNDFADEFEKKFGQEYKNAQIVLFVLPDRDEVRYRKLKYLTETWRTRPTQAILGKNFAQVNMSVLTGLWMQMVQKMGGICWAVPPYEWSGKDKAKSSLEDGGIMCISVNVSRSSPRKEGTVALVSSYNHELTLYHQRTKRMEQRKEIVEKDFDVFVQEALEQYKSYNSGYLPSFVFCYRDGLGDSMLENAIKMEYRQLTDKMKAQDTQTLKYRPRHAFIVVDKKTNHRFFEAQQSNRRNPPPGTVVDKEIVSDALYDFFLIPQDVHQDTTSVPSRFIVLKDHTNLTQAQLEDFTNSLCYIYCNYFGSIASPLPIHMAHKLSMHTQEVLQGQVAKLLNTTFYI</sequence>
<feature type="domain" description="Piwi" evidence="1">
    <location>
        <begin position="23"/>
        <end position="331"/>
    </location>
</feature>
<evidence type="ECO:0000259" key="1">
    <source>
        <dbReference type="PROSITE" id="PS50822"/>
    </source>
</evidence>
<dbReference type="InterPro" id="IPR036397">
    <property type="entry name" value="RNaseH_sf"/>
</dbReference>
<comment type="caution">
    <text evidence="2">The sequence shown here is derived from an EMBL/GenBank/DDBJ whole genome shotgun (WGS) entry which is preliminary data.</text>
</comment>
<reference evidence="2 3" key="1">
    <citation type="submission" date="2019-03" db="EMBL/GenBank/DDBJ databases">
        <title>Single cell metagenomics reveals metabolic interactions within the superorganism composed of flagellate Streblomastix strix and complex community of Bacteroidetes bacteria on its surface.</title>
        <authorList>
            <person name="Treitli S.C."/>
            <person name="Kolisko M."/>
            <person name="Husnik F."/>
            <person name="Keeling P."/>
            <person name="Hampl V."/>
        </authorList>
    </citation>
    <scope>NUCLEOTIDE SEQUENCE [LARGE SCALE GENOMIC DNA]</scope>
    <source>
        <strain evidence="2">ST1C</strain>
    </source>
</reference>
<organism evidence="2 3">
    <name type="scientific">Streblomastix strix</name>
    <dbReference type="NCBI Taxonomy" id="222440"/>
    <lineage>
        <taxon>Eukaryota</taxon>
        <taxon>Metamonada</taxon>
        <taxon>Preaxostyla</taxon>
        <taxon>Oxymonadida</taxon>
        <taxon>Streblomastigidae</taxon>
        <taxon>Streblomastix</taxon>
    </lineage>
</organism>
<dbReference type="SUPFAM" id="SSF53098">
    <property type="entry name" value="Ribonuclease H-like"/>
    <property type="match status" value="1"/>
</dbReference>
<evidence type="ECO:0000313" key="2">
    <source>
        <dbReference type="EMBL" id="KAA6396663.1"/>
    </source>
</evidence>
<dbReference type="GO" id="GO:0003676">
    <property type="term" value="F:nucleic acid binding"/>
    <property type="evidence" value="ECO:0007669"/>
    <property type="project" value="InterPro"/>
</dbReference>
<dbReference type="AlphaFoldDB" id="A0A5J4WPP3"/>
<dbReference type="InterPro" id="IPR012337">
    <property type="entry name" value="RNaseH-like_sf"/>
</dbReference>
<gene>
    <name evidence="2" type="ORF">EZS28_007812</name>
</gene>
<proteinExistence type="predicted"/>
<dbReference type="Pfam" id="PF02171">
    <property type="entry name" value="Piwi"/>
    <property type="match status" value="1"/>
</dbReference>
<dbReference type="PANTHER" id="PTHR22891">
    <property type="entry name" value="EUKARYOTIC TRANSLATION INITIATION FACTOR 2C"/>
    <property type="match status" value="1"/>
</dbReference>
<dbReference type="EMBL" id="SNRW01001372">
    <property type="protein sequence ID" value="KAA6396663.1"/>
    <property type="molecule type" value="Genomic_DNA"/>
</dbReference>
<dbReference type="PROSITE" id="PS50822">
    <property type="entry name" value="PIWI"/>
    <property type="match status" value="1"/>
</dbReference>
<dbReference type="Proteomes" id="UP000324800">
    <property type="component" value="Unassembled WGS sequence"/>
</dbReference>
<name>A0A5J4WPP3_9EUKA</name>
<dbReference type="InterPro" id="IPR003165">
    <property type="entry name" value="Piwi"/>
</dbReference>
<evidence type="ECO:0000313" key="3">
    <source>
        <dbReference type="Proteomes" id="UP000324800"/>
    </source>
</evidence>
<dbReference type="SMART" id="SM00950">
    <property type="entry name" value="Piwi"/>
    <property type="match status" value="1"/>
</dbReference>
<protein>
    <recommendedName>
        <fullName evidence="1">Piwi domain-containing protein</fullName>
    </recommendedName>
</protein>
<dbReference type="Gene3D" id="3.40.50.2300">
    <property type="match status" value="1"/>
</dbReference>
<dbReference type="Gene3D" id="3.30.420.10">
    <property type="entry name" value="Ribonuclease H-like superfamily/Ribonuclease H"/>
    <property type="match status" value="1"/>
</dbReference>